<dbReference type="SUPFAM" id="SSF103473">
    <property type="entry name" value="MFS general substrate transporter"/>
    <property type="match status" value="1"/>
</dbReference>
<dbReference type="Gene3D" id="1.20.1250.20">
    <property type="entry name" value="MFS general substrate transporter like domains"/>
    <property type="match status" value="1"/>
</dbReference>
<evidence type="ECO:0000256" key="6">
    <source>
        <dbReference type="ARBA" id="ARBA00023136"/>
    </source>
</evidence>
<evidence type="ECO:0000256" key="2">
    <source>
        <dbReference type="ARBA" id="ARBA00022448"/>
    </source>
</evidence>
<evidence type="ECO:0000259" key="8">
    <source>
        <dbReference type="PROSITE" id="PS50850"/>
    </source>
</evidence>
<feature type="transmembrane region" description="Helical" evidence="7">
    <location>
        <begin position="258"/>
        <end position="278"/>
    </location>
</feature>
<evidence type="ECO:0000256" key="5">
    <source>
        <dbReference type="ARBA" id="ARBA00022989"/>
    </source>
</evidence>
<comment type="subcellular location">
    <subcellularLocation>
        <location evidence="1">Cell membrane</location>
        <topology evidence="1">Multi-pass membrane protein</topology>
    </subcellularLocation>
</comment>
<evidence type="ECO:0000256" key="3">
    <source>
        <dbReference type="ARBA" id="ARBA00022475"/>
    </source>
</evidence>
<dbReference type="InterPro" id="IPR036259">
    <property type="entry name" value="MFS_trans_sf"/>
</dbReference>
<feature type="transmembrane region" description="Helical" evidence="7">
    <location>
        <begin position="309"/>
        <end position="334"/>
    </location>
</feature>
<feature type="transmembrane region" description="Helical" evidence="7">
    <location>
        <begin position="165"/>
        <end position="183"/>
    </location>
</feature>
<dbReference type="CDD" id="cd06173">
    <property type="entry name" value="MFS_MefA_like"/>
    <property type="match status" value="1"/>
</dbReference>
<comment type="caution">
    <text evidence="9">The sequence shown here is derived from an EMBL/GenBank/DDBJ whole genome shotgun (WGS) entry which is preliminary data.</text>
</comment>
<evidence type="ECO:0000256" key="7">
    <source>
        <dbReference type="SAM" id="Phobius"/>
    </source>
</evidence>
<feature type="transmembrane region" description="Helical" evidence="7">
    <location>
        <begin position="220"/>
        <end position="238"/>
    </location>
</feature>
<dbReference type="EMBL" id="BAAACZ010000011">
    <property type="protein sequence ID" value="GAA0460934.1"/>
    <property type="molecule type" value="Genomic_DNA"/>
</dbReference>
<keyword evidence="5 7" id="KW-1133">Transmembrane helix</keyword>
<dbReference type="Proteomes" id="UP001500740">
    <property type="component" value="Unassembled WGS sequence"/>
</dbReference>
<evidence type="ECO:0000313" key="9">
    <source>
        <dbReference type="EMBL" id="GAA0460934.1"/>
    </source>
</evidence>
<feature type="transmembrane region" description="Helical" evidence="7">
    <location>
        <begin position="12"/>
        <end position="36"/>
    </location>
</feature>
<dbReference type="RefSeq" id="WP_343782884.1">
    <property type="nucleotide sequence ID" value="NZ_BAAACZ010000011.1"/>
</dbReference>
<gene>
    <name evidence="9" type="ORF">GCM10008935_15410</name>
</gene>
<dbReference type="InterPro" id="IPR020846">
    <property type="entry name" value="MFS_dom"/>
</dbReference>
<proteinExistence type="predicted"/>
<evidence type="ECO:0000313" key="10">
    <source>
        <dbReference type="Proteomes" id="UP001500740"/>
    </source>
</evidence>
<keyword evidence="6 7" id="KW-0472">Membrane</keyword>
<feature type="transmembrane region" description="Helical" evidence="7">
    <location>
        <begin position="48"/>
        <end position="68"/>
    </location>
</feature>
<protein>
    <submittedName>
        <fullName evidence="9">MFS transporter</fullName>
    </submittedName>
</protein>
<keyword evidence="4 7" id="KW-0812">Transmembrane</keyword>
<dbReference type="PROSITE" id="PS50850">
    <property type="entry name" value="MFS"/>
    <property type="match status" value="1"/>
</dbReference>
<dbReference type="InterPro" id="IPR011701">
    <property type="entry name" value="MFS"/>
</dbReference>
<dbReference type="Pfam" id="PF07690">
    <property type="entry name" value="MFS_1"/>
    <property type="match status" value="1"/>
</dbReference>
<feature type="transmembrane region" description="Helical" evidence="7">
    <location>
        <begin position="346"/>
        <end position="372"/>
    </location>
</feature>
<organism evidence="9 10">
    <name type="scientific">Alkalibacillus silvisoli</name>
    <dbReference type="NCBI Taxonomy" id="392823"/>
    <lineage>
        <taxon>Bacteria</taxon>
        <taxon>Bacillati</taxon>
        <taxon>Bacillota</taxon>
        <taxon>Bacilli</taxon>
        <taxon>Bacillales</taxon>
        <taxon>Bacillaceae</taxon>
        <taxon>Alkalibacillus</taxon>
    </lineage>
</organism>
<evidence type="ECO:0000256" key="1">
    <source>
        <dbReference type="ARBA" id="ARBA00004651"/>
    </source>
</evidence>
<dbReference type="PRINTS" id="PR01988">
    <property type="entry name" value="EXPORTERBACE"/>
</dbReference>
<name>A0ABP3JRY2_9BACI</name>
<keyword evidence="10" id="KW-1185">Reference proteome</keyword>
<feature type="transmembrane region" description="Helical" evidence="7">
    <location>
        <begin position="137"/>
        <end position="159"/>
    </location>
</feature>
<keyword evidence="3" id="KW-1003">Cell membrane</keyword>
<feature type="transmembrane region" description="Helical" evidence="7">
    <location>
        <begin position="378"/>
        <end position="398"/>
    </location>
</feature>
<feature type="transmembrane region" description="Helical" evidence="7">
    <location>
        <begin position="285"/>
        <end position="303"/>
    </location>
</feature>
<accession>A0ABP3JRY2</accession>
<keyword evidence="2" id="KW-0813">Transport</keyword>
<reference evidence="10" key="1">
    <citation type="journal article" date="2019" name="Int. J. Syst. Evol. Microbiol.">
        <title>The Global Catalogue of Microorganisms (GCM) 10K type strain sequencing project: providing services to taxonomists for standard genome sequencing and annotation.</title>
        <authorList>
            <consortium name="The Broad Institute Genomics Platform"/>
            <consortium name="The Broad Institute Genome Sequencing Center for Infectious Disease"/>
            <person name="Wu L."/>
            <person name="Ma J."/>
        </authorList>
    </citation>
    <scope>NUCLEOTIDE SEQUENCE [LARGE SCALE GENOMIC DNA]</scope>
    <source>
        <strain evidence="10">JCM 14193</strain>
    </source>
</reference>
<feature type="domain" description="Major facilitator superfamily (MFS) profile" evidence="8">
    <location>
        <begin position="10"/>
        <end position="402"/>
    </location>
</feature>
<evidence type="ECO:0000256" key="4">
    <source>
        <dbReference type="ARBA" id="ARBA00022692"/>
    </source>
</evidence>
<dbReference type="PANTHER" id="PTHR43266:SF2">
    <property type="entry name" value="MAJOR FACILITATOR SUPERFAMILY (MFS) PROFILE DOMAIN-CONTAINING PROTEIN"/>
    <property type="match status" value="1"/>
</dbReference>
<dbReference type="PANTHER" id="PTHR43266">
    <property type="entry name" value="MACROLIDE-EFFLUX PROTEIN"/>
    <property type="match status" value="1"/>
</dbReference>
<dbReference type="InterPro" id="IPR022324">
    <property type="entry name" value="Bacilysin_exporter_BacE_put"/>
</dbReference>
<sequence>MKNRFATWKYPSILLIGVGVSNVGEWIYFIALNLIVLEMTGSPLAVSALYMIKPLATLFTNFWAGTFVDRLNKKYLMIFLDIFRAIIIFILPLVTSLVLIYLIVFLINMASSIFEPTSMTYVTKLIPKQKRKRFNSLYSLITSGAFLTGPAISGTLFLIGSPMLAIYTNAIALLVSGLITFFMPNVEKKSSTFQPLNKLSFKVIKADWESVIHFARVQTSVMVIYLLFSCIMVIMASAVDSLEAAFATEVLSLRDSEYGFLVSIAGAGIVVGAFINYITVNSVKISYLIGLGTLFVSIGYMIYAFSNTFIFAAIGFFTLAFFIAFANTGFLTFYQNNIPVEMMGRIRSIFSLVEALLIIILTGILGLVAQLVSVESAVQLGVIFMLIISVFLLVVSLLPSKEIIFQSSVNP</sequence>